<dbReference type="InterPro" id="IPR005797">
    <property type="entry name" value="Cyt_b/b6_N"/>
</dbReference>
<dbReference type="GO" id="GO:0008121">
    <property type="term" value="F:quinol-cytochrome-c reductase activity"/>
    <property type="evidence" value="ECO:0007669"/>
    <property type="project" value="InterPro"/>
</dbReference>
<keyword evidence="14" id="KW-0830">Ubiquinone</keyword>
<feature type="transmembrane region" description="Helical" evidence="20">
    <location>
        <begin position="178"/>
        <end position="200"/>
    </location>
</feature>
<evidence type="ECO:0000256" key="11">
    <source>
        <dbReference type="ARBA" id="ARBA00022982"/>
    </source>
</evidence>
<dbReference type="AlphaFoldDB" id="A0A7T1K7I6"/>
<keyword evidence="11 20" id="KW-0249">Electron transport</keyword>
<feature type="transmembrane region" description="Helical" evidence="20">
    <location>
        <begin position="30"/>
        <end position="52"/>
    </location>
</feature>
<feature type="transmembrane region" description="Helical" evidence="20">
    <location>
        <begin position="346"/>
        <end position="372"/>
    </location>
</feature>
<dbReference type="InterPro" id="IPR048260">
    <property type="entry name" value="Cytochrome_b_C_euk/bac"/>
</dbReference>
<dbReference type="InterPro" id="IPR036150">
    <property type="entry name" value="Cyt_b/b6_C_sf"/>
</dbReference>
<dbReference type="Pfam" id="PF00032">
    <property type="entry name" value="Cytochrom_B_C"/>
    <property type="match status" value="1"/>
</dbReference>
<keyword evidence="5 20" id="KW-0813">Transport</keyword>
<sequence>MYNLRKIHPFMKIINKAFIDLPTPSNISAWWNFGSLLGFCLTIQILTGLFLAMHYTSDTLTAFSSVAHICRNVNYGWLIRNLHANGASLFFMCLYLHIGRGIYYGSYLYKETWNIGVILLLTVMATAFVGYVLPWGQMSFWGATVITNLLSAIPYIGTTLVEWIWGGFSVDKATLTRFFAFHFILPFIITAMVLVHLLFLHETGSNNPLGINPDSDKIPFHPYYTIKDTLGLILMLLTLLLLSLFSPDMLGDPDNFSPANPLNTPPHIKPEWYFLFAYAILRSIPNKLGGVMALLASILILFIMPLLHTSNQRSLTFRPISQTLFWMLTTNLLILTWIGGQPVEEPYIIIGQMASISYFLLIIVLMPLAGLFENFMLKPKW</sequence>
<dbReference type="PANTHER" id="PTHR19271">
    <property type="entry name" value="CYTOCHROME B"/>
    <property type="match status" value="1"/>
</dbReference>
<feature type="binding site" description="axial binding residue" evidence="19">
    <location>
        <position position="196"/>
    </location>
    <ligand>
        <name>heme b</name>
        <dbReference type="ChEBI" id="CHEBI:60344"/>
        <label>b566</label>
    </ligand>
    <ligandPart>
        <name>Fe</name>
        <dbReference type="ChEBI" id="CHEBI:18248"/>
    </ligandPart>
</feature>
<keyword evidence="13 19" id="KW-0408">Iron</keyword>
<feature type="binding site" description="axial binding residue" evidence="19">
    <location>
        <position position="182"/>
    </location>
    <ligand>
        <name>heme b</name>
        <dbReference type="ChEBI" id="CHEBI:60344"/>
        <label>b562</label>
    </ligand>
    <ligandPart>
        <name>Fe</name>
        <dbReference type="ChEBI" id="CHEBI:18248"/>
    </ligandPart>
</feature>
<dbReference type="FunFam" id="1.20.810.10:FF:000002">
    <property type="entry name" value="Cytochrome b"/>
    <property type="match status" value="1"/>
</dbReference>
<accession>A0A7T1K7I6</accession>
<dbReference type="Pfam" id="PF00033">
    <property type="entry name" value="Cytochrome_B"/>
    <property type="match status" value="1"/>
</dbReference>
<evidence type="ECO:0000256" key="1">
    <source>
        <dbReference type="ARBA" id="ARBA00002566"/>
    </source>
</evidence>
<evidence type="ECO:0000256" key="6">
    <source>
        <dbReference type="ARBA" id="ARBA00022617"/>
    </source>
</evidence>
<comment type="cofactor">
    <cofactor evidence="20">
        <name>heme b</name>
        <dbReference type="ChEBI" id="CHEBI:60344"/>
    </cofactor>
    <text evidence="20">Binds 2 heme groups non-covalently.</text>
</comment>
<keyword evidence="12 20" id="KW-1133">Transmembrane helix</keyword>
<organism evidence="23">
    <name type="scientific">Phalanger orientalis</name>
    <name type="common">Northern common cuscus</name>
    <name type="synonym">Didelphis orientalis</name>
    <dbReference type="NCBI Taxonomy" id="42473"/>
    <lineage>
        <taxon>Eukaryota</taxon>
        <taxon>Metazoa</taxon>
        <taxon>Chordata</taxon>
        <taxon>Craniata</taxon>
        <taxon>Vertebrata</taxon>
        <taxon>Euteleostomi</taxon>
        <taxon>Mammalia</taxon>
        <taxon>Metatheria</taxon>
        <taxon>Diprotodontia</taxon>
        <taxon>Phalangeridae</taxon>
        <taxon>Phalanger</taxon>
    </lineage>
</organism>
<comment type="function">
    <text evidence="1 20">Component of the ubiquinol-cytochrome c reductase complex (complex III or cytochrome b-c1 complex) that is part of the mitochondrial respiratory chain. The b-c1 complex mediates electron transfer from ubiquinol to cytochrome c. Contributes to the generation of a proton gradient across the mitochondrial membrane that is then used for ATP synthesis.</text>
</comment>
<evidence type="ECO:0000256" key="5">
    <source>
        <dbReference type="ARBA" id="ARBA00022448"/>
    </source>
</evidence>
<feature type="domain" description="Cytochrome b/b6 N-terminal region profile" evidence="21">
    <location>
        <begin position="1"/>
        <end position="209"/>
    </location>
</feature>
<evidence type="ECO:0000256" key="10">
    <source>
        <dbReference type="ARBA" id="ARBA00022792"/>
    </source>
</evidence>
<geneLocation type="mitochondrion" evidence="23"/>
<dbReference type="GO" id="GO:0016491">
    <property type="term" value="F:oxidoreductase activity"/>
    <property type="evidence" value="ECO:0007669"/>
    <property type="project" value="UniProtKB-UniRule"/>
</dbReference>
<keyword evidence="9 19" id="KW-0479">Metal-binding</keyword>
<feature type="binding site" description="axial binding residue" evidence="19">
    <location>
        <position position="83"/>
    </location>
    <ligand>
        <name>heme b</name>
        <dbReference type="ChEBI" id="CHEBI:60344"/>
        <label>b562</label>
    </ligand>
    <ligandPart>
        <name>Fe</name>
        <dbReference type="ChEBI" id="CHEBI:18248"/>
    </ligandPart>
</feature>
<dbReference type="InterPro" id="IPR030689">
    <property type="entry name" value="Cytochrome_b"/>
</dbReference>
<feature type="transmembrane region" description="Helical" evidence="20">
    <location>
        <begin position="288"/>
        <end position="307"/>
    </location>
</feature>
<evidence type="ECO:0000259" key="22">
    <source>
        <dbReference type="PROSITE" id="PS51003"/>
    </source>
</evidence>
<comment type="similarity">
    <text evidence="17 20">Belongs to the cytochrome b family.</text>
</comment>
<dbReference type="InterPro" id="IPR027387">
    <property type="entry name" value="Cytb/b6-like_sf"/>
</dbReference>
<protein>
    <recommendedName>
        <fullName evidence="4 20">Cytochrome b</fullName>
    </recommendedName>
</protein>
<dbReference type="CDD" id="cd00290">
    <property type="entry name" value="cytochrome_b_C"/>
    <property type="match status" value="1"/>
</dbReference>
<evidence type="ECO:0000256" key="7">
    <source>
        <dbReference type="ARBA" id="ARBA00022660"/>
    </source>
</evidence>
<keyword evidence="8 20" id="KW-0812">Transmembrane</keyword>
<dbReference type="InterPro" id="IPR048259">
    <property type="entry name" value="Cytochrome_b_N_euk/bac"/>
</dbReference>
<dbReference type="PROSITE" id="PS51002">
    <property type="entry name" value="CYTB_NTER"/>
    <property type="match status" value="1"/>
</dbReference>
<dbReference type="GO" id="GO:0046872">
    <property type="term" value="F:metal ion binding"/>
    <property type="evidence" value="ECO:0007669"/>
    <property type="project" value="UniProtKB-UniRule"/>
</dbReference>
<evidence type="ECO:0000313" key="23">
    <source>
        <dbReference type="EMBL" id="QPO06133.1"/>
    </source>
</evidence>
<dbReference type="GO" id="GO:0006122">
    <property type="term" value="P:mitochondrial electron transport, ubiquinol to cytochrome c"/>
    <property type="evidence" value="ECO:0007669"/>
    <property type="project" value="TreeGrafter"/>
</dbReference>
<dbReference type="InterPro" id="IPR016174">
    <property type="entry name" value="Di-haem_cyt_TM"/>
</dbReference>
<dbReference type="EMBL" id="MN380212">
    <property type="protein sequence ID" value="QPO06133.1"/>
    <property type="molecule type" value="Genomic_DNA"/>
</dbReference>
<comment type="cofactor">
    <cofactor evidence="19">
        <name>heme</name>
        <dbReference type="ChEBI" id="CHEBI:30413"/>
    </cofactor>
    <text evidence="19">Binds 2 heme groups non-covalently.</text>
</comment>
<evidence type="ECO:0000256" key="19">
    <source>
        <dbReference type="PIRSR" id="PIRSR038885-2"/>
    </source>
</evidence>
<keyword evidence="16 20" id="KW-0472">Membrane</keyword>
<dbReference type="InterPro" id="IPR005798">
    <property type="entry name" value="Cyt_b/b6_C"/>
</dbReference>
<proteinExistence type="inferred from homology"/>
<evidence type="ECO:0000256" key="14">
    <source>
        <dbReference type="ARBA" id="ARBA00023075"/>
    </source>
</evidence>
<keyword evidence="7 20" id="KW-0679">Respiratory chain</keyword>
<evidence type="ECO:0000256" key="17">
    <source>
        <dbReference type="ARBA" id="ARBA00061233"/>
    </source>
</evidence>
<name>A0A7T1K7I6_PHAOR</name>
<dbReference type="SUPFAM" id="SSF81342">
    <property type="entry name" value="Transmembrane di-heme cytochromes"/>
    <property type="match status" value="1"/>
</dbReference>
<evidence type="ECO:0000256" key="13">
    <source>
        <dbReference type="ARBA" id="ARBA00023004"/>
    </source>
</evidence>
<dbReference type="PANTHER" id="PTHR19271:SF16">
    <property type="entry name" value="CYTOCHROME B"/>
    <property type="match status" value="1"/>
</dbReference>
<feature type="domain" description="Cytochrome b/b6 C-terminal region profile" evidence="22">
    <location>
        <begin position="210"/>
        <end position="380"/>
    </location>
</feature>
<feature type="transmembrane region" description="Helical" evidence="20">
    <location>
        <begin position="87"/>
        <end position="107"/>
    </location>
</feature>
<keyword evidence="15 20" id="KW-0496">Mitochondrion</keyword>
<dbReference type="SUPFAM" id="SSF81648">
    <property type="entry name" value="a domain/subunit of cytochrome bc1 complex (Ubiquinol-cytochrome c reductase)"/>
    <property type="match status" value="1"/>
</dbReference>
<feature type="transmembrane region" description="Helical" evidence="20">
    <location>
        <begin position="113"/>
        <end position="133"/>
    </location>
</feature>
<evidence type="ECO:0000256" key="18">
    <source>
        <dbReference type="PIRSR" id="PIRSR038885-1"/>
    </source>
</evidence>
<evidence type="ECO:0000256" key="2">
    <source>
        <dbReference type="ARBA" id="ARBA00004448"/>
    </source>
</evidence>
<dbReference type="GO" id="GO:0005743">
    <property type="term" value="C:mitochondrial inner membrane"/>
    <property type="evidence" value="ECO:0007669"/>
    <property type="project" value="UniProtKB-SubCell"/>
</dbReference>
<evidence type="ECO:0000259" key="21">
    <source>
        <dbReference type="PROSITE" id="PS51002"/>
    </source>
</evidence>
<dbReference type="GO" id="GO:0045275">
    <property type="term" value="C:respiratory chain complex III"/>
    <property type="evidence" value="ECO:0007669"/>
    <property type="project" value="InterPro"/>
</dbReference>
<feature type="transmembrane region" description="Helical" evidence="20">
    <location>
        <begin position="229"/>
        <end position="246"/>
    </location>
</feature>
<dbReference type="PROSITE" id="PS51003">
    <property type="entry name" value="CYTB_CTER"/>
    <property type="match status" value="1"/>
</dbReference>
<feature type="transmembrane region" description="Helical" evidence="20">
    <location>
        <begin position="319"/>
        <end position="340"/>
    </location>
</feature>
<comment type="subunit">
    <text evidence="3">The cytochrome bc1 complex contains 11 subunits: 3 respiratory subunits (MT-CYB, CYC1 and UQCRFS1), 2 core proteins (UQCRC1 and UQCRC2) and 6 low-molecular weight proteins (UQCRH/QCR6, UQCRB/QCR7, UQCRQ/QCR8, UQCR10/QCR9, UQCR11/QCR10 and a cleavage product of UQCRFS1). This cytochrome bc1 complex then forms a dimer.</text>
</comment>
<evidence type="ECO:0000256" key="20">
    <source>
        <dbReference type="RuleBase" id="RU362117"/>
    </source>
</evidence>
<reference evidence="23" key="2">
    <citation type="submission" date="2019-08" db="EMBL/GenBank/DDBJ databases">
        <authorList>
            <person name="Kealy S."/>
            <person name="Donnellan S."/>
            <person name="Mitchell K.J."/>
            <person name="Herrera M."/>
            <person name="Aplin K."/>
            <person name="O'Connor S."/>
            <person name="Louys J."/>
        </authorList>
    </citation>
    <scope>NUCLEOTIDE SEQUENCE</scope>
</reference>
<keyword evidence="10" id="KW-0999">Mitochondrion inner membrane</keyword>
<feature type="binding site" description="axial binding residue" evidence="19">
    <location>
        <position position="97"/>
    </location>
    <ligand>
        <name>heme b</name>
        <dbReference type="ChEBI" id="CHEBI:60344"/>
        <label>b566</label>
    </ligand>
    <ligandPart>
        <name>Fe</name>
        <dbReference type="ChEBI" id="CHEBI:18248"/>
    </ligandPart>
</feature>
<reference evidence="23" key="1">
    <citation type="journal article" date="2019" name="Mitochondrial DNA Part B Resour">
        <title>The complete mitochondrial genome of heartbreak grass Gelsemium elegans (Gardner &amp; Champ.) Benth. (Gelsemiaceae).</title>
        <authorList>
            <person name="Jin Y.-H."/>
            <person name="Wu J.-J."/>
            <person name="Peng Y.-Q."/>
            <person name="Hu S.-H."/>
            <person name="Yan H.-S."/>
            <person name="Xiao F."/>
            <person name="Zhou X."/>
            <person name="Gao J."/>
            <person name="Wang R.-H."/>
            <person name="Xu L."/>
            <person name="Qi Z.-C."/>
        </authorList>
    </citation>
    <scope>NUCLEOTIDE SEQUENCE</scope>
</reference>
<dbReference type="Gene3D" id="1.20.810.10">
    <property type="entry name" value="Cytochrome Bc1 Complex, Chain C"/>
    <property type="match status" value="1"/>
</dbReference>
<gene>
    <name evidence="23" type="primary">CYTB</name>
</gene>
<evidence type="ECO:0000256" key="16">
    <source>
        <dbReference type="ARBA" id="ARBA00023136"/>
    </source>
</evidence>
<evidence type="ECO:0000256" key="3">
    <source>
        <dbReference type="ARBA" id="ARBA00011088"/>
    </source>
</evidence>
<evidence type="ECO:0000256" key="15">
    <source>
        <dbReference type="ARBA" id="ARBA00023128"/>
    </source>
</evidence>
<feature type="binding site" evidence="18">
    <location>
        <position position="201"/>
    </location>
    <ligand>
        <name>a ubiquinone</name>
        <dbReference type="ChEBI" id="CHEBI:16389"/>
    </ligand>
</feature>
<comment type="subcellular location">
    <subcellularLocation>
        <location evidence="2">Mitochondrion inner membrane</location>
        <topology evidence="2">Multi-pass membrane protein</topology>
    </subcellularLocation>
</comment>
<feature type="transmembrane region" description="Helical" evidence="20">
    <location>
        <begin position="145"/>
        <end position="166"/>
    </location>
</feature>
<evidence type="ECO:0000256" key="4">
    <source>
        <dbReference type="ARBA" id="ARBA00013531"/>
    </source>
</evidence>
<evidence type="ECO:0000256" key="12">
    <source>
        <dbReference type="ARBA" id="ARBA00022989"/>
    </source>
</evidence>
<dbReference type="EMBL" id="MN380211">
    <property type="protein sequence ID" value="QPO06120.1"/>
    <property type="molecule type" value="Genomic_DNA"/>
</dbReference>
<evidence type="ECO:0000256" key="8">
    <source>
        <dbReference type="ARBA" id="ARBA00022692"/>
    </source>
</evidence>
<dbReference type="CDD" id="cd00284">
    <property type="entry name" value="Cytochrome_b_N"/>
    <property type="match status" value="1"/>
</dbReference>
<evidence type="ECO:0000256" key="9">
    <source>
        <dbReference type="ARBA" id="ARBA00022723"/>
    </source>
</evidence>
<keyword evidence="6 19" id="KW-0349">Heme</keyword>
<dbReference type="PIRSF" id="PIRSF038885">
    <property type="entry name" value="COB"/>
    <property type="match status" value="1"/>
</dbReference>